<dbReference type="KEGG" id="agn:AFK25_10910"/>
<feature type="binding site" evidence="9">
    <location>
        <begin position="310"/>
        <end position="312"/>
    </location>
    <ligand>
        <name>GTP</name>
        <dbReference type="ChEBI" id="CHEBI:37565"/>
    </ligand>
</feature>
<dbReference type="NCBIfam" id="TIGR02729">
    <property type="entry name" value="Obg_CgtA"/>
    <property type="match status" value="1"/>
</dbReference>
<dbReference type="InterPro" id="IPR006074">
    <property type="entry name" value="GTP1-OBG_CS"/>
</dbReference>
<name>A0AAW7TF17_9BACL</name>
<dbReference type="SUPFAM" id="SSF102741">
    <property type="entry name" value="Obg GTP-binding protein C-terminal domain"/>
    <property type="match status" value="1"/>
</dbReference>
<keyword evidence="3 9" id="KW-0963">Cytoplasm</keyword>
<dbReference type="GO" id="GO:0005525">
    <property type="term" value="F:GTP binding"/>
    <property type="evidence" value="ECO:0007669"/>
    <property type="project" value="UniProtKB-UniRule"/>
</dbReference>
<proteinExistence type="inferred from homology"/>
<feature type="binding site" evidence="9">
    <location>
        <position position="172"/>
    </location>
    <ligand>
        <name>Mg(2+)</name>
        <dbReference type="ChEBI" id="CHEBI:18420"/>
    </ligand>
</feature>
<evidence type="ECO:0000256" key="9">
    <source>
        <dbReference type="HAMAP-Rule" id="MF_01454"/>
    </source>
</evidence>
<evidence type="ECO:0000259" key="12">
    <source>
        <dbReference type="PROSITE" id="PS51883"/>
    </source>
</evidence>
<evidence type="ECO:0000256" key="4">
    <source>
        <dbReference type="ARBA" id="ARBA00022723"/>
    </source>
</evidence>
<dbReference type="InterPro" id="IPR006169">
    <property type="entry name" value="GTP1_OBG_dom"/>
</dbReference>
<dbReference type="NCBIfam" id="TIGR03595">
    <property type="entry name" value="Obg_CgtA_exten"/>
    <property type="match status" value="1"/>
</dbReference>
<feature type="binding site" evidence="9">
    <location>
        <begin position="212"/>
        <end position="215"/>
    </location>
    <ligand>
        <name>GTP</name>
        <dbReference type="ChEBI" id="CHEBI:37565"/>
    </ligand>
</feature>
<dbReference type="FunFam" id="2.70.210.12:FF:000001">
    <property type="entry name" value="GTPase Obg"/>
    <property type="match status" value="1"/>
</dbReference>
<dbReference type="PROSITE" id="PS51881">
    <property type="entry name" value="OCT"/>
    <property type="match status" value="1"/>
</dbReference>
<comment type="function">
    <text evidence="9">An essential GTPase which binds GTP, GDP and possibly (p)ppGpp with moderate affinity, with high nucleotide exchange rates and a fairly low GTP hydrolysis rate. Plays a role in control of the cell cycle, stress response, ribosome biogenesis and in those bacteria that undergo differentiation, in morphogenesis control.</text>
</comment>
<dbReference type="PANTHER" id="PTHR11702">
    <property type="entry name" value="DEVELOPMENTALLY REGULATED GTP-BINDING PROTEIN-RELATED"/>
    <property type="match status" value="1"/>
</dbReference>
<dbReference type="NCBIfam" id="TIGR00231">
    <property type="entry name" value="small_GTP"/>
    <property type="match status" value="1"/>
</dbReference>
<dbReference type="InterPro" id="IPR036346">
    <property type="entry name" value="GTP-bd_prot_GTP1/OBG_C_sf"/>
</dbReference>
<dbReference type="NCBIfam" id="NF008954">
    <property type="entry name" value="PRK12296.1"/>
    <property type="match status" value="1"/>
</dbReference>
<dbReference type="PRINTS" id="PR00326">
    <property type="entry name" value="GTP1OBG"/>
</dbReference>
<dbReference type="InterPro" id="IPR027417">
    <property type="entry name" value="P-loop_NTPase"/>
</dbReference>
<evidence type="ECO:0000256" key="3">
    <source>
        <dbReference type="ARBA" id="ARBA00022490"/>
    </source>
</evidence>
<keyword evidence="7 9" id="KW-0460">Magnesium</keyword>
<dbReference type="RefSeq" id="WP_009361725.1">
    <property type="nucleotide sequence ID" value="NZ_ANMT01000016.1"/>
</dbReference>
<dbReference type="GO" id="GO:0000287">
    <property type="term" value="F:magnesium ion binding"/>
    <property type="evidence" value="ECO:0007669"/>
    <property type="project" value="InterPro"/>
</dbReference>
<dbReference type="GO" id="GO:0042254">
    <property type="term" value="P:ribosome biogenesis"/>
    <property type="evidence" value="ECO:0007669"/>
    <property type="project" value="UniProtKB-UniRule"/>
</dbReference>
<dbReference type="InterPro" id="IPR006073">
    <property type="entry name" value="GTP-bd"/>
</dbReference>
<evidence type="ECO:0000259" key="11">
    <source>
        <dbReference type="PROSITE" id="PS51881"/>
    </source>
</evidence>
<dbReference type="Gene3D" id="3.30.300.350">
    <property type="entry name" value="GTP-binding protein OBG, C-terminal domain"/>
    <property type="match status" value="1"/>
</dbReference>
<dbReference type="PANTHER" id="PTHR11702:SF31">
    <property type="entry name" value="MITOCHONDRIAL RIBOSOME-ASSOCIATED GTPASE 2"/>
    <property type="match status" value="1"/>
</dbReference>
<evidence type="ECO:0000256" key="8">
    <source>
        <dbReference type="ARBA" id="ARBA00023134"/>
    </source>
</evidence>
<keyword evidence="4 9" id="KW-0479">Metal-binding</keyword>
<keyword evidence="8 9" id="KW-0342">GTP-binding</keyword>
<dbReference type="Gene3D" id="2.70.210.12">
    <property type="entry name" value="GTP1/OBG domain"/>
    <property type="match status" value="1"/>
</dbReference>
<accession>A0AAW7TF17</accession>
<evidence type="ECO:0000259" key="10">
    <source>
        <dbReference type="PROSITE" id="PS51710"/>
    </source>
</evidence>
<feature type="binding site" evidence="9">
    <location>
        <begin position="282"/>
        <end position="285"/>
    </location>
    <ligand>
        <name>GTP</name>
        <dbReference type="ChEBI" id="CHEBI:37565"/>
    </ligand>
</feature>
<dbReference type="EMBL" id="JAMOGB010000003">
    <property type="protein sequence ID" value="MDO0876840.1"/>
    <property type="molecule type" value="Genomic_DNA"/>
</dbReference>
<dbReference type="FunFam" id="3.40.50.300:FF:000515">
    <property type="entry name" value="GTPase Obg"/>
    <property type="match status" value="1"/>
</dbReference>
<feature type="domain" description="Obg" evidence="12">
    <location>
        <begin position="1"/>
        <end position="158"/>
    </location>
</feature>
<organism evidence="13 14">
    <name type="scientific">Anoxybacillus gonensis</name>
    <dbReference type="NCBI Taxonomy" id="198467"/>
    <lineage>
        <taxon>Bacteria</taxon>
        <taxon>Bacillati</taxon>
        <taxon>Bacillota</taxon>
        <taxon>Bacilli</taxon>
        <taxon>Bacillales</taxon>
        <taxon>Anoxybacillaceae</taxon>
        <taxon>Anoxybacillus</taxon>
    </lineage>
</organism>
<dbReference type="InterPro" id="IPR015349">
    <property type="entry name" value="OCT_dom"/>
</dbReference>
<dbReference type="Gene3D" id="3.40.50.300">
    <property type="entry name" value="P-loop containing nucleotide triphosphate hydrolases"/>
    <property type="match status" value="1"/>
</dbReference>
<dbReference type="InterPro" id="IPR005225">
    <property type="entry name" value="Small_GTP-bd"/>
</dbReference>
<dbReference type="InterPro" id="IPR031167">
    <property type="entry name" value="G_OBG"/>
</dbReference>
<protein>
    <recommendedName>
        <fullName evidence="9">GTPase Obg</fullName>
        <ecNumber evidence="9">3.6.5.-</ecNumber>
    </recommendedName>
    <alternativeName>
        <fullName evidence="9">GTP-binding protein Obg</fullName>
    </alternativeName>
</protein>
<evidence type="ECO:0000313" key="14">
    <source>
        <dbReference type="Proteomes" id="UP001176117"/>
    </source>
</evidence>
<keyword evidence="5 9" id="KW-0547">Nucleotide-binding</keyword>
<comment type="subunit">
    <text evidence="9">Monomer.</text>
</comment>
<dbReference type="GO" id="GO:0005737">
    <property type="term" value="C:cytoplasm"/>
    <property type="evidence" value="ECO:0007669"/>
    <property type="project" value="UniProtKB-SubCell"/>
</dbReference>
<evidence type="ECO:0000256" key="2">
    <source>
        <dbReference type="ARBA" id="ARBA00007699"/>
    </source>
</evidence>
<dbReference type="SUPFAM" id="SSF82051">
    <property type="entry name" value="Obg GTP-binding protein N-terminal domain"/>
    <property type="match status" value="1"/>
</dbReference>
<dbReference type="Pfam" id="PF01926">
    <property type="entry name" value="MMR_HSR1"/>
    <property type="match status" value="1"/>
</dbReference>
<dbReference type="Proteomes" id="UP001176117">
    <property type="component" value="Unassembled WGS sequence"/>
</dbReference>
<dbReference type="InterPro" id="IPR014100">
    <property type="entry name" value="GTP-bd_Obg/CgtA"/>
</dbReference>
<feature type="binding site" evidence="9">
    <location>
        <position position="192"/>
    </location>
    <ligand>
        <name>Mg(2+)</name>
        <dbReference type="ChEBI" id="CHEBI:18420"/>
    </ligand>
</feature>
<dbReference type="NCBIfam" id="NF008955">
    <property type="entry name" value="PRK12297.1"/>
    <property type="match status" value="1"/>
</dbReference>
<comment type="subcellular location">
    <subcellularLocation>
        <location evidence="9">Cytoplasm</location>
    </subcellularLocation>
</comment>
<dbReference type="NCBIfam" id="NF008956">
    <property type="entry name" value="PRK12299.1"/>
    <property type="match status" value="1"/>
</dbReference>
<dbReference type="GO" id="GO:0003924">
    <property type="term" value="F:GTPase activity"/>
    <property type="evidence" value="ECO:0007669"/>
    <property type="project" value="UniProtKB-UniRule"/>
</dbReference>
<dbReference type="PROSITE" id="PS00905">
    <property type="entry name" value="GTP1_OBG"/>
    <property type="match status" value="1"/>
</dbReference>
<dbReference type="PROSITE" id="PS51883">
    <property type="entry name" value="OBG"/>
    <property type="match status" value="1"/>
</dbReference>
<evidence type="ECO:0000256" key="7">
    <source>
        <dbReference type="ARBA" id="ARBA00022842"/>
    </source>
</evidence>
<feature type="binding site" evidence="9">
    <location>
        <begin position="165"/>
        <end position="172"/>
    </location>
    <ligand>
        <name>GTP</name>
        <dbReference type="ChEBI" id="CHEBI:37565"/>
    </ligand>
</feature>
<evidence type="ECO:0000256" key="6">
    <source>
        <dbReference type="ARBA" id="ARBA00022801"/>
    </source>
</evidence>
<dbReference type="InterPro" id="IPR045086">
    <property type="entry name" value="OBG_GTPase"/>
</dbReference>
<dbReference type="CDD" id="cd01898">
    <property type="entry name" value="Obg"/>
    <property type="match status" value="1"/>
</dbReference>
<comment type="cofactor">
    <cofactor evidence="1 9">
        <name>Mg(2+)</name>
        <dbReference type="ChEBI" id="CHEBI:18420"/>
    </cofactor>
</comment>
<feature type="domain" description="OBG-type G" evidence="10">
    <location>
        <begin position="159"/>
        <end position="329"/>
    </location>
</feature>
<dbReference type="SUPFAM" id="SSF52540">
    <property type="entry name" value="P-loop containing nucleoside triphosphate hydrolases"/>
    <property type="match status" value="1"/>
</dbReference>
<evidence type="ECO:0000313" key="13">
    <source>
        <dbReference type="EMBL" id="MDO0876840.1"/>
    </source>
</evidence>
<comment type="caution">
    <text evidence="13">The sequence shown here is derived from an EMBL/GenBank/DDBJ whole genome shotgun (WGS) entry which is preliminary data.</text>
</comment>
<dbReference type="Pfam" id="PF01018">
    <property type="entry name" value="GTP1_OBG"/>
    <property type="match status" value="1"/>
</dbReference>
<feature type="binding site" evidence="9">
    <location>
        <begin position="190"/>
        <end position="194"/>
    </location>
    <ligand>
        <name>GTP</name>
        <dbReference type="ChEBI" id="CHEBI:37565"/>
    </ligand>
</feature>
<dbReference type="InterPro" id="IPR036726">
    <property type="entry name" value="GTP1_OBG_dom_sf"/>
</dbReference>
<keyword evidence="14" id="KW-1185">Reference proteome</keyword>
<dbReference type="PROSITE" id="PS51710">
    <property type="entry name" value="G_OBG"/>
    <property type="match status" value="1"/>
</dbReference>
<reference evidence="13" key="1">
    <citation type="submission" date="2022-05" db="EMBL/GenBank/DDBJ databases">
        <title>Genome-based reclassification of Anoxybacillus salavatliensis Cihan et al. as a later heterotypic synonym of Anoxybacillus gonensis Belduz et al. 2003.</title>
        <authorList>
            <person name="Inan Bektas K."/>
            <person name="Guler H.I."/>
            <person name="Belduz A.O."/>
            <person name="Canakci S."/>
        </authorList>
    </citation>
    <scope>NUCLEOTIDE SEQUENCE</scope>
    <source>
        <strain evidence="13">NCIMB 13933</strain>
    </source>
</reference>
<dbReference type="HAMAP" id="MF_01454">
    <property type="entry name" value="GTPase_Obg"/>
    <property type="match status" value="1"/>
</dbReference>
<gene>
    <name evidence="13" type="primary">obgE</name>
    <name evidence="9" type="synonym">obg</name>
    <name evidence="13" type="ORF">NBU54_03985</name>
</gene>
<dbReference type="PIRSF" id="PIRSF002401">
    <property type="entry name" value="GTP_bd_Obg/CgtA"/>
    <property type="match status" value="1"/>
</dbReference>
<comment type="similarity">
    <text evidence="2 9">Belongs to the TRAFAC class OBG-HflX-like GTPase superfamily. OBG GTPase family.</text>
</comment>
<evidence type="ECO:0000256" key="1">
    <source>
        <dbReference type="ARBA" id="ARBA00001946"/>
    </source>
</evidence>
<dbReference type="EC" id="3.6.5.-" evidence="9"/>
<dbReference type="AlphaFoldDB" id="A0AAW7TF17"/>
<dbReference type="Pfam" id="PF09269">
    <property type="entry name" value="DUF1967"/>
    <property type="match status" value="1"/>
</dbReference>
<keyword evidence="6 9" id="KW-0378">Hydrolase</keyword>
<sequence>MFVDQVKIYVKGGDGGNGMVAFRREKYVPKGGPAGGDGGKGGDVVFVVDEGLRTLMDFRYQRHFKAPRGEHGMSKNQHGKNAEDLIVKVPPGTVVIDDETKEVIADLTEHGQRFVVAKGGRGGRGNTRFATASNPAPEIAENGEPGQERYVTLELKLLADVGLVGFPSVGKSTLLSVVSAAKPKIADYHFTTIVPNLGVVETEDGRSFVMADLPGLIEGAHQGVGLGHQFLRHIERTRVIVHVIDMAAIEGRDPYEDYLVINEELKQYNLRLTERPQIIVANKMDMPNAEQHLREFKEKLKDDVPIFPISAVTRQGLRELLFAIADLLETTPEFPLYPQEEEAIHRVVYKLEKEEAPFHITRDDDGTFILSGEKIEKLFKMTDFSREESVRRFARQLRSLGVDDALRARGAKDGDIVKLLNYEFEFVD</sequence>
<evidence type="ECO:0000256" key="5">
    <source>
        <dbReference type="ARBA" id="ARBA00022741"/>
    </source>
</evidence>
<feature type="domain" description="OCT" evidence="11">
    <location>
        <begin position="350"/>
        <end position="428"/>
    </location>
</feature>